<organism evidence="1 2">
    <name type="scientific">Burkholderia singularis</name>
    <dbReference type="NCBI Taxonomy" id="1503053"/>
    <lineage>
        <taxon>Bacteria</taxon>
        <taxon>Pseudomonadati</taxon>
        <taxon>Pseudomonadota</taxon>
        <taxon>Betaproteobacteria</taxon>
        <taxon>Burkholderiales</taxon>
        <taxon>Burkholderiaceae</taxon>
        <taxon>Burkholderia</taxon>
        <taxon>pseudomallei group</taxon>
    </lineage>
</organism>
<reference evidence="1 2" key="1">
    <citation type="submission" date="2017-04" db="EMBL/GenBank/DDBJ databases">
        <authorList>
            <person name="Afonso C.L."/>
            <person name="Miller P.J."/>
            <person name="Scott M.A."/>
            <person name="Spackman E."/>
            <person name="Goraichik I."/>
            <person name="Dimitrov K.M."/>
            <person name="Suarez D.L."/>
            <person name="Swayne D.E."/>
        </authorList>
    </citation>
    <scope>NUCLEOTIDE SEQUENCE [LARGE SCALE GENOMIC DNA]</scope>
    <source>
        <strain evidence="1">LMG 28154</strain>
    </source>
</reference>
<evidence type="ECO:0000313" key="1">
    <source>
        <dbReference type="EMBL" id="SMG02628.1"/>
    </source>
</evidence>
<name>A0A238HBU1_9BURK</name>
<evidence type="ECO:0000313" key="2">
    <source>
        <dbReference type="Proteomes" id="UP000198460"/>
    </source>
</evidence>
<protein>
    <submittedName>
        <fullName evidence="1">Uncharacterized protein</fullName>
    </submittedName>
</protein>
<dbReference type="Proteomes" id="UP000198460">
    <property type="component" value="Unassembled WGS sequence"/>
</dbReference>
<sequence>MARRRSGSVDARRTADRRRAERLMRIAFPFELNDAILTV</sequence>
<dbReference type="EMBL" id="FXAN01000106">
    <property type="protein sequence ID" value="SMG02628.1"/>
    <property type="molecule type" value="Genomic_DNA"/>
</dbReference>
<dbReference type="AlphaFoldDB" id="A0A238HBU1"/>
<proteinExistence type="predicted"/>
<accession>A0A238HBU1</accession>
<gene>
    <name evidence="1" type="ORF">BSIN_1070</name>
</gene>